<feature type="transmembrane region" description="Helical" evidence="7">
    <location>
        <begin position="123"/>
        <end position="141"/>
    </location>
</feature>
<dbReference type="Proteomes" id="UP000179179">
    <property type="component" value="Unassembled WGS sequence"/>
</dbReference>
<evidence type="ECO:0000256" key="7">
    <source>
        <dbReference type="SAM" id="Phobius"/>
    </source>
</evidence>
<evidence type="ECO:0000256" key="2">
    <source>
        <dbReference type="ARBA" id="ARBA00022448"/>
    </source>
</evidence>
<keyword evidence="2" id="KW-0813">Transport</keyword>
<comment type="caution">
    <text evidence="9">The sequence shown here is derived from an EMBL/GenBank/DDBJ whole genome shotgun (WGS) entry which is preliminary data.</text>
</comment>
<dbReference type="GeneID" id="34446552"/>
<feature type="transmembrane region" description="Helical" evidence="7">
    <location>
        <begin position="216"/>
        <end position="235"/>
    </location>
</feature>
<dbReference type="InterPro" id="IPR036259">
    <property type="entry name" value="MFS_trans_sf"/>
</dbReference>
<dbReference type="PROSITE" id="PS50850">
    <property type="entry name" value="MFS"/>
    <property type="match status" value="1"/>
</dbReference>
<dbReference type="GO" id="GO:0016020">
    <property type="term" value="C:membrane"/>
    <property type="evidence" value="ECO:0007669"/>
    <property type="project" value="UniProtKB-SubCell"/>
</dbReference>
<sequence length="516" mass="58309">LVVLSVMEEKSRSCLDRDAKCTAPSNAVDGQKERGSVDVLGPEEEKRLVRKIDFHLMPFLIISYGLQFLDKTSLSYSAILGLKEDLHLVGQEYSWASSIFYIGYLAASYPISLGFVKFPLGKYLSLLIFLWGVVLTFHALAEDYAGLMVLRTFLGVFESAISPGFSLITGMWYTPSEHVSRHTFWFAGNASFHMIGSLIAYGIAHYRDHFPQWKMLFLIFGLITVAWSVVLWFYLPDSPSNARFLSSSEREFASLRPKKFQRTTQTKEWDRNQFIESLTDPKTWWLLIFSFVICVPNGGTTSKANSKKFQSLLIAGFGYDKYQTILMGLPASAFQLVVVLLATIFCMNVRKSRLIAIIMIFAMALAGILMVKLLPSEQKLSRLAGYWMSSAIAPVFPLMLSLHASNTAGFTKKSTVAALVFVGYCVGNLIGPQFFKDSEAPYYPTAYTTIVICYAIAMALAVVFWVYLGWENRRRDKQQGVHIDPEEAREIDLHTDEALDRADETDIQNRSFRYIL</sequence>
<dbReference type="Pfam" id="PF07690">
    <property type="entry name" value="MFS_1"/>
    <property type="match status" value="1"/>
</dbReference>
<evidence type="ECO:0000259" key="8">
    <source>
        <dbReference type="PROSITE" id="PS50850"/>
    </source>
</evidence>
<keyword evidence="3 7" id="KW-0812">Transmembrane</keyword>
<name>A0A1F8ABE4_9EURO</name>
<feature type="transmembrane region" description="Helical" evidence="7">
    <location>
        <begin position="93"/>
        <end position="111"/>
    </location>
</feature>
<dbReference type="EMBL" id="LYCR01000012">
    <property type="protein sequence ID" value="OGM49007.1"/>
    <property type="molecule type" value="Genomic_DNA"/>
</dbReference>
<gene>
    <name evidence="9" type="ORF">ABOM_003162</name>
</gene>
<proteinExistence type="inferred from homology"/>
<evidence type="ECO:0000256" key="4">
    <source>
        <dbReference type="ARBA" id="ARBA00022989"/>
    </source>
</evidence>
<keyword evidence="5 7" id="KW-0472">Membrane</keyword>
<comment type="subcellular location">
    <subcellularLocation>
        <location evidence="1">Membrane</location>
        <topology evidence="1">Multi-pass membrane protein</topology>
    </subcellularLocation>
</comment>
<reference evidence="9 10" key="1">
    <citation type="journal article" date="2016" name="Genome Biol. Evol.">
        <title>Draft genome sequence of an aflatoxigenic Aspergillus species, A. bombycis.</title>
        <authorList>
            <person name="Moore G.G."/>
            <person name="Mack B.M."/>
            <person name="Beltz S.B."/>
            <person name="Gilbert M.K."/>
        </authorList>
    </citation>
    <scope>NUCLEOTIDE SEQUENCE [LARGE SCALE GENOMIC DNA]</scope>
    <source>
        <strain evidence="10">NRRL 26010</strain>
    </source>
</reference>
<evidence type="ECO:0000313" key="10">
    <source>
        <dbReference type="Proteomes" id="UP000179179"/>
    </source>
</evidence>
<feature type="transmembrane region" description="Helical" evidence="7">
    <location>
        <begin position="447"/>
        <end position="468"/>
    </location>
</feature>
<feature type="transmembrane region" description="Helical" evidence="7">
    <location>
        <begin position="416"/>
        <end position="435"/>
    </location>
</feature>
<feature type="non-terminal residue" evidence="9">
    <location>
        <position position="1"/>
    </location>
</feature>
<dbReference type="Gene3D" id="1.20.1250.20">
    <property type="entry name" value="MFS general substrate transporter like domains"/>
    <property type="match status" value="1"/>
</dbReference>
<dbReference type="STRING" id="109264.A0A1F8ABE4"/>
<feature type="transmembrane region" description="Helical" evidence="7">
    <location>
        <begin position="325"/>
        <end position="347"/>
    </location>
</feature>
<feature type="domain" description="Major facilitator superfamily (MFS) profile" evidence="8">
    <location>
        <begin position="56"/>
        <end position="473"/>
    </location>
</feature>
<dbReference type="InterPro" id="IPR011701">
    <property type="entry name" value="MFS"/>
</dbReference>
<evidence type="ECO:0000256" key="5">
    <source>
        <dbReference type="ARBA" id="ARBA00023136"/>
    </source>
</evidence>
<evidence type="ECO:0000256" key="6">
    <source>
        <dbReference type="ARBA" id="ARBA00037968"/>
    </source>
</evidence>
<dbReference type="InterPro" id="IPR020846">
    <property type="entry name" value="MFS_dom"/>
</dbReference>
<keyword evidence="10" id="KW-1185">Reference proteome</keyword>
<dbReference type="SUPFAM" id="SSF103473">
    <property type="entry name" value="MFS general substrate transporter"/>
    <property type="match status" value="1"/>
</dbReference>
<feature type="transmembrane region" description="Helical" evidence="7">
    <location>
        <begin position="354"/>
        <end position="374"/>
    </location>
</feature>
<feature type="transmembrane region" description="Helical" evidence="7">
    <location>
        <begin position="386"/>
        <end position="404"/>
    </location>
</feature>
<dbReference type="PANTHER" id="PTHR43791">
    <property type="entry name" value="PERMEASE-RELATED"/>
    <property type="match status" value="1"/>
</dbReference>
<evidence type="ECO:0000313" key="9">
    <source>
        <dbReference type="EMBL" id="OGM49007.1"/>
    </source>
</evidence>
<accession>A0A1F8ABE4</accession>
<evidence type="ECO:0000256" key="3">
    <source>
        <dbReference type="ARBA" id="ARBA00022692"/>
    </source>
</evidence>
<dbReference type="PANTHER" id="PTHR43791:SF103">
    <property type="entry name" value="MAJOR FACILITATOR SUPERFAMILY (MFS) PROFILE DOMAIN-CONTAINING PROTEIN-RELATED"/>
    <property type="match status" value="1"/>
</dbReference>
<protein>
    <submittedName>
        <fullName evidence="9">Pantothenate transporter</fullName>
    </submittedName>
</protein>
<dbReference type="AlphaFoldDB" id="A0A1F8ABE4"/>
<feature type="transmembrane region" description="Helical" evidence="7">
    <location>
        <begin position="185"/>
        <end position="204"/>
    </location>
</feature>
<dbReference type="OrthoDB" id="6730379at2759"/>
<dbReference type="FunFam" id="1.20.1250.20:FF:000064">
    <property type="entry name" value="MFS allantoate transporter"/>
    <property type="match status" value="1"/>
</dbReference>
<comment type="similarity">
    <text evidence="6">Belongs to the major facilitator superfamily. Allantoate permease family.</text>
</comment>
<evidence type="ECO:0000256" key="1">
    <source>
        <dbReference type="ARBA" id="ARBA00004141"/>
    </source>
</evidence>
<dbReference type="RefSeq" id="XP_022392724.1">
    <property type="nucleotide sequence ID" value="XM_022530292.1"/>
</dbReference>
<dbReference type="GO" id="GO:0022857">
    <property type="term" value="F:transmembrane transporter activity"/>
    <property type="evidence" value="ECO:0007669"/>
    <property type="project" value="InterPro"/>
</dbReference>
<organism evidence="9 10">
    <name type="scientific">Aspergillus bombycis</name>
    <dbReference type="NCBI Taxonomy" id="109264"/>
    <lineage>
        <taxon>Eukaryota</taxon>
        <taxon>Fungi</taxon>
        <taxon>Dikarya</taxon>
        <taxon>Ascomycota</taxon>
        <taxon>Pezizomycotina</taxon>
        <taxon>Eurotiomycetes</taxon>
        <taxon>Eurotiomycetidae</taxon>
        <taxon>Eurotiales</taxon>
        <taxon>Aspergillaceae</taxon>
        <taxon>Aspergillus</taxon>
    </lineage>
</organism>
<keyword evidence="4 7" id="KW-1133">Transmembrane helix</keyword>